<evidence type="ECO:0000256" key="4">
    <source>
        <dbReference type="ARBA" id="ARBA00011533"/>
    </source>
</evidence>
<comment type="subunit">
    <text evidence="4">Complex I is composed of 45 different subunits.</text>
</comment>
<dbReference type="PANTHER" id="PTHR15223">
    <property type="entry name" value="NADH-UBIQUINONE OXIDOREDUCTASE AGGG SUBUNIT"/>
    <property type="match status" value="1"/>
</dbReference>
<keyword evidence="7" id="KW-0999">Mitochondrion inner membrane</keyword>
<protein>
    <submittedName>
        <fullName evidence="12">NADH dehydrogenase [ubiquinone] 1 beta subcomplex subunit 2, mitochondrial</fullName>
    </submittedName>
</protein>
<evidence type="ECO:0000256" key="1">
    <source>
        <dbReference type="ARBA" id="ARBA00003195"/>
    </source>
</evidence>
<comment type="similarity">
    <text evidence="3">Belongs to the complex I NDUFB2 subunit family.</text>
</comment>
<evidence type="ECO:0000256" key="9">
    <source>
        <dbReference type="ARBA" id="ARBA00022982"/>
    </source>
</evidence>
<name>A0A2L2XWJ8_PARTP</name>
<keyword evidence="10" id="KW-0496">Mitochondrion</keyword>
<dbReference type="GO" id="GO:0032981">
    <property type="term" value="P:mitochondrial respiratory chain complex I assembly"/>
    <property type="evidence" value="ECO:0007669"/>
    <property type="project" value="TreeGrafter"/>
</dbReference>
<dbReference type="Pfam" id="PF14813">
    <property type="entry name" value="NADH_B2"/>
    <property type="match status" value="1"/>
</dbReference>
<dbReference type="GeneID" id="107455849"/>
<dbReference type="AlphaFoldDB" id="A0A2L2XWJ8"/>
<keyword evidence="11" id="KW-0472">Membrane</keyword>
<dbReference type="InterPro" id="IPR026627">
    <property type="entry name" value="NDUFB2_animal"/>
</dbReference>
<keyword evidence="6" id="KW-0679">Respiratory chain</keyword>
<dbReference type="RefSeq" id="XP_015929050.1">
    <property type="nucleotide sequence ID" value="XM_016073564.3"/>
</dbReference>
<comment type="function">
    <text evidence="1">Accessory subunit of the mitochondrial membrane respiratory chain NADH dehydrogenase (Complex I), that is believed not to be involved in catalysis. Complex I functions in the transfer of electrons from NADH to the respiratory chain. The immediate electron acceptor for the enzyme is believed to be ubiquinone.</text>
</comment>
<dbReference type="GO" id="GO:0045271">
    <property type="term" value="C:respiratory chain complex I"/>
    <property type="evidence" value="ECO:0007669"/>
    <property type="project" value="InterPro"/>
</dbReference>
<organism evidence="12">
    <name type="scientific">Parasteatoda tepidariorum</name>
    <name type="common">Common house spider</name>
    <name type="synonym">Achaearanea tepidariorum</name>
    <dbReference type="NCBI Taxonomy" id="114398"/>
    <lineage>
        <taxon>Eukaryota</taxon>
        <taxon>Metazoa</taxon>
        <taxon>Ecdysozoa</taxon>
        <taxon>Arthropoda</taxon>
        <taxon>Chelicerata</taxon>
        <taxon>Arachnida</taxon>
        <taxon>Araneae</taxon>
        <taxon>Araneomorphae</taxon>
        <taxon>Entelegynae</taxon>
        <taxon>Araneoidea</taxon>
        <taxon>Theridiidae</taxon>
        <taxon>Parasteatoda</taxon>
    </lineage>
</organism>
<evidence type="ECO:0000256" key="5">
    <source>
        <dbReference type="ARBA" id="ARBA00022448"/>
    </source>
</evidence>
<evidence type="ECO:0000256" key="7">
    <source>
        <dbReference type="ARBA" id="ARBA00022792"/>
    </source>
</evidence>
<evidence type="ECO:0000256" key="2">
    <source>
        <dbReference type="ARBA" id="ARBA00004443"/>
    </source>
</evidence>
<evidence type="ECO:0000256" key="8">
    <source>
        <dbReference type="ARBA" id="ARBA00022946"/>
    </source>
</evidence>
<reference evidence="12" key="1">
    <citation type="journal article" date="2016" name="Mol. Ecol. Resour.">
        <title>Evaluation of the impact of RNA preservation methods of spiders for de novo transcriptome assembly.</title>
        <authorList>
            <person name="Kono N."/>
            <person name="Nakamura H."/>
            <person name="Ito Y."/>
            <person name="Tomita M."/>
            <person name="Arakawa K."/>
        </authorList>
    </citation>
    <scope>NUCLEOTIDE SEQUENCE</scope>
    <source>
        <tissue evidence="12">Whole body</tissue>
    </source>
</reference>
<evidence type="ECO:0000256" key="11">
    <source>
        <dbReference type="ARBA" id="ARBA00023136"/>
    </source>
</evidence>
<evidence type="ECO:0000256" key="10">
    <source>
        <dbReference type="ARBA" id="ARBA00023128"/>
    </source>
</evidence>
<evidence type="ECO:0000256" key="3">
    <source>
        <dbReference type="ARBA" id="ARBA00005923"/>
    </source>
</evidence>
<dbReference type="EMBL" id="IAAA01007309">
    <property type="protein sequence ID" value="LAA00338.1"/>
    <property type="molecule type" value="mRNA"/>
</dbReference>
<dbReference type="OMA" id="YHIATEP"/>
<keyword evidence="5" id="KW-0813">Transport</keyword>
<dbReference type="OrthoDB" id="6241903at2759"/>
<dbReference type="GO" id="GO:0005743">
    <property type="term" value="C:mitochondrial inner membrane"/>
    <property type="evidence" value="ECO:0007669"/>
    <property type="project" value="UniProtKB-SubCell"/>
</dbReference>
<evidence type="ECO:0000313" key="12">
    <source>
        <dbReference type="EMBL" id="LAA00338.1"/>
    </source>
</evidence>
<comment type="subcellular location">
    <subcellularLocation>
        <location evidence="2">Mitochondrion inner membrane</location>
        <topology evidence="2">Peripheral membrane protein</topology>
        <orientation evidence="2">Matrix side</orientation>
    </subcellularLocation>
</comment>
<keyword evidence="9" id="KW-0249">Electron transport</keyword>
<accession>A0A2L2XWJ8</accession>
<keyword evidence="8" id="KW-0809">Transit peptide</keyword>
<keyword evidence="12" id="KW-0830">Ubiquinone</keyword>
<sequence>MILRASRILTQRLNFNAKQVIPKRNSGFEAWVYRSKPVAPPRHRFWIADGFNAFMWWWIFVHCYYDWGHIVGEFEYPKPHKWTDAELGVVEEL</sequence>
<dbReference type="PANTHER" id="PTHR15223:SF1">
    <property type="entry name" value="NADH DEHYDROGENASE [UBIQUINONE] 1 BETA SUBCOMPLEX SUBUNIT 2, MITOCHONDRIAL"/>
    <property type="match status" value="1"/>
</dbReference>
<dbReference type="KEGG" id="ptep:107455849"/>
<proteinExistence type="evidence at transcript level"/>
<evidence type="ECO:0000256" key="6">
    <source>
        <dbReference type="ARBA" id="ARBA00022660"/>
    </source>
</evidence>